<protein>
    <submittedName>
        <fullName evidence="2">Uncharacterized protein</fullName>
    </submittedName>
</protein>
<sequence length="37" mass="4568">MPTQHFLDHLDKNLDKLQTILEEQLKKNQKLQEKFFK</sequence>
<organism evidence="2">
    <name type="scientific">Promethearchaeum syntrophicum</name>
    <dbReference type="NCBI Taxonomy" id="2594042"/>
    <lineage>
        <taxon>Archaea</taxon>
        <taxon>Promethearchaeati</taxon>
        <taxon>Promethearchaeota</taxon>
        <taxon>Promethearchaeia</taxon>
        <taxon>Promethearchaeales</taxon>
        <taxon>Promethearchaeaceae</taxon>
        <taxon>Promethearchaeum</taxon>
    </lineage>
</organism>
<reference evidence="2" key="1">
    <citation type="journal article" date="2020" name="Nature">
        <title>Isolation of an archaeon at the prokaryote-eukaryote interface.</title>
        <authorList>
            <person name="Imachi H."/>
            <person name="Nobu M.K."/>
            <person name="Nakahara N."/>
            <person name="Morono Y."/>
            <person name="Ogawara M."/>
            <person name="Takaki Y."/>
            <person name="Takano Y."/>
            <person name="Uematsu K."/>
            <person name="Ikuta T."/>
            <person name="Ito M."/>
            <person name="Matsui Y."/>
            <person name="Miyazaki M."/>
            <person name="Murata K."/>
            <person name="Saito Y."/>
            <person name="Sakai S."/>
            <person name="Song C."/>
            <person name="Tasumi E."/>
            <person name="Yamanaka Y."/>
            <person name="Yamaguchi T."/>
            <person name="Kamagata Y."/>
            <person name="Tamaki H."/>
            <person name="Takai K."/>
        </authorList>
    </citation>
    <scope>NUCLEOTIDE SEQUENCE [LARGE SCALE GENOMIC DNA]</scope>
    <source>
        <strain evidence="2">MK-D1</strain>
    </source>
</reference>
<gene>
    <name evidence="2" type="ORF">DSAG12_02275</name>
</gene>
<accession>A0A5B9DBT9</accession>
<dbReference type="EMBL" id="CP042905">
    <property type="protein sequence ID" value="QEE16445.1"/>
    <property type="molecule type" value="Genomic_DNA"/>
</dbReference>
<name>A0A5B9DBT9_9ARCH</name>
<evidence type="ECO:0000256" key="1">
    <source>
        <dbReference type="SAM" id="Coils"/>
    </source>
</evidence>
<dbReference type="AlphaFoldDB" id="A0A5B9DBT9"/>
<feature type="coiled-coil region" evidence="1">
    <location>
        <begin position="7"/>
        <end position="34"/>
    </location>
</feature>
<evidence type="ECO:0000313" key="2">
    <source>
        <dbReference type="EMBL" id="QEE16445.1"/>
    </source>
</evidence>
<keyword evidence="1" id="KW-0175">Coiled coil</keyword>
<proteinExistence type="predicted"/>